<organism evidence="2">
    <name type="scientific">Picea sitchensis</name>
    <name type="common">Sitka spruce</name>
    <name type="synonym">Pinus sitchensis</name>
    <dbReference type="NCBI Taxonomy" id="3332"/>
    <lineage>
        <taxon>Eukaryota</taxon>
        <taxon>Viridiplantae</taxon>
        <taxon>Streptophyta</taxon>
        <taxon>Embryophyta</taxon>
        <taxon>Tracheophyta</taxon>
        <taxon>Spermatophyta</taxon>
        <taxon>Pinopsida</taxon>
        <taxon>Pinidae</taxon>
        <taxon>Conifers I</taxon>
        <taxon>Pinales</taxon>
        <taxon>Pinaceae</taxon>
        <taxon>Picea</taxon>
    </lineage>
</organism>
<feature type="region of interest" description="Disordered" evidence="1">
    <location>
        <begin position="78"/>
        <end position="98"/>
    </location>
</feature>
<dbReference type="PROSITE" id="PS51257">
    <property type="entry name" value="PROKAR_LIPOPROTEIN"/>
    <property type="match status" value="1"/>
</dbReference>
<dbReference type="AlphaFoldDB" id="D5ADU4"/>
<feature type="compositionally biased region" description="Low complexity" evidence="1">
    <location>
        <begin position="78"/>
        <end position="97"/>
    </location>
</feature>
<accession>D5ADU4</accession>
<name>D5ADU4_PICSI</name>
<protein>
    <submittedName>
        <fullName evidence="2">Uncharacterized protein</fullName>
    </submittedName>
</protein>
<reference evidence="2" key="1">
    <citation type="submission" date="2010-04" db="EMBL/GenBank/DDBJ databases">
        <authorList>
            <person name="Reid K.E."/>
            <person name="Liao N."/>
            <person name="Chan S."/>
            <person name="Docking R."/>
            <person name="Taylor G."/>
            <person name="Moore R."/>
            <person name="Mayo M."/>
            <person name="Munro S."/>
            <person name="King J."/>
            <person name="Yanchuk A."/>
            <person name="Holt R."/>
            <person name="Jones S."/>
            <person name="Marra M."/>
            <person name="Ritland C.E."/>
            <person name="Ritland K."/>
            <person name="Bohlmann J."/>
        </authorList>
    </citation>
    <scope>NUCLEOTIDE SEQUENCE</scope>
    <source>
        <tissue evidence="2">Bud</tissue>
    </source>
</reference>
<evidence type="ECO:0000256" key="1">
    <source>
        <dbReference type="SAM" id="MobiDB-lite"/>
    </source>
</evidence>
<evidence type="ECO:0000313" key="2">
    <source>
        <dbReference type="EMBL" id="ADE77713.1"/>
    </source>
</evidence>
<sequence length="141" mass="14546">MQCKKSNFMIGNTTIQPTSGGCNVTTCSYSGFLNGTILTSLVTSLQPQCPGIQVMPNFTGPPSTSTSTSVAMAPSPGVLSLPKSPSGGTSSSIITGGFAPANGPTGSSSSAPKLFRWVSIESFLLLGLPFVIRFGDWQLLH</sequence>
<proteinExistence type="evidence at transcript level"/>
<dbReference type="EMBL" id="BT124465">
    <property type="protein sequence ID" value="ADE77713.1"/>
    <property type="molecule type" value="mRNA"/>
</dbReference>